<gene>
    <name evidence="1" type="ORF">H1Rhizo25519_000001</name>
</gene>
<evidence type="ECO:0000313" key="1">
    <source>
        <dbReference type="EMBL" id="QDH86804.1"/>
    </source>
</evidence>
<reference evidence="1" key="1">
    <citation type="submission" date="2019-05" db="EMBL/GenBank/DDBJ databases">
        <title>Metatranscriptomic reconstruction reveals RNA viruses with the potential to shape carbon cycling in soil.</title>
        <authorList>
            <person name="Starr E.P."/>
            <person name="Nuccio E."/>
            <person name="Pett-Ridge J."/>
            <person name="Banfield J.F."/>
            <person name="Firestone M.K."/>
        </authorList>
    </citation>
    <scope>NUCLEOTIDE SEQUENCE</scope>
    <source>
        <strain evidence="1">H1_Rhizo_25_scaffold_519</strain>
    </source>
</reference>
<dbReference type="EMBL" id="MN032939">
    <property type="protein sequence ID" value="QDH86804.1"/>
    <property type="molecule type" value="Genomic_RNA"/>
</dbReference>
<name>A0A514CZL5_9VIRU</name>
<protein>
    <submittedName>
        <fullName evidence="1">Uncharacterized protein</fullName>
    </submittedName>
</protein>
<accession>A0A514CZL5</accession>
<proteinExistence type="predicted"/>
<sequence length="77" mass="8534">MFQSGKVVSGKIDRVALDSYIDAAIDCLIAPNPGLSVRDAFCIVADRLMVRYNLASGHSLIADHRCLTQHDETRFRV</sequence>
<organism evidence="1">
    <name type="scientific">Leviviridae sp</name>
    <dbReference type="NCBI Taxonomy" id="2027243"/>
    <lineage>
        <taxon>Viruses</taxon>
        <taxon>Riboviria</taxon>
        <taxon>Orthornavirae</taxon>
        <taxon>Lenarviricota</taxon>
        <taxon>Leviviricetes</taxon>
        <taxon>Norzivirales</taxon>
        <taxon>Fiersviridae</taxon>
    </lineage>
</organism>